<gene>
    <name evidence="4" type="ORF">Atai01_00120</name>
</gene>
<dbReference type="Pfam" id="PF18914">
    <property type="entry name" value="DUF5666"/>
    <property type="match status" value="1"/>
</dbReference>
<organism evidence="4 5">
    <name type="scientific">Amycolatopsis taiwanensis</name>
    <dbReference type="NCBI Taxonomy" id="342230"/>
    <lineage>
        <taxon>Bacteria</taxon>
        <taxon>Bacillati</taxon>
        <taxon>Actinomycetota</taxon>
        <taxon>Actinomycetes</taxon>
        <taxon>Pseudonocardiales</taxon>
        <taxon>Pseudonocardiaceae</taxon>
        <taxon>Amycolatopsis</taxon>
    </lineage>
</organism>
<sequence>MPVNRLVTATVATALGGALVLGLAACGSSNNSGTAAPSSRQQPPNPARRGGPAASGTVAEVTAANIEVQNSSGQVTVNFSGATTFTDRVSATLVDVTQGSCVVVTGTGQPMLARNVEISTVTANGCAGGFGGGAQPRNGTGQRPPSGSRAPRPSGANGARPAAGKVTAVTGNGFTVQEDNQQTGATTDVQVTVDANTTYAKSVSADSGALKVGECVAATGQTDDTGAVTARTIAISQPGPNGCGAGGRQRTNNGGNGNG</sequence>
<protein>
    <recommendedName>
        <fullName evidence="3">DUF5666 domain-containing protein</fullName>
    </recommendedName>
</protein>
<feature type="signal peptide" evidence="2">
    <location>
        <begin position="1"/>
        <end position="24"/>
    </location>
</feature>
<dbReference type="Proteomes" id="UP001165136">
    <property type="component" value="Unassembled WGS sequence"/>
</dbReference>
<comment type="caution">
    <text evidence="4">The sequence shown here is derived from an EMBL/GenBank/DDBJ whole genome shotgun (WGS) entry which is preliminary data.</text>
</comment>
<dbReference type="RefSeq" id="WP_285485450.1">
    <property type="nucleotide sequence ID" value="NZ_BSTI01000001.1"/>
</dbReference>
<feature type="region of interest" description="Disordered" evidence="1">
    <location>
        <begin position="31"/>
        <end position="55"/>
    </location>
</feature>
<keyword evidence="2" id="KW-0732">Signal</keyword>
<dbReference type="PROSITE" id="PS51257">
    <property type="entry name" value="PROKAR_LIPOPROTEIN"/>
    <property type="match status" value="1"/>
</dbReference>
<feature type="region of interest" description="Disordered" evidence="1">
    <location>
        <begin position="129"/>
        <end position="163"/>
    </location>
</feature>
<feature type="compositionally biased region" description="Low complexity" evidence="1">
    <location>
        <begin position="143"/>
        <end position="156"/>
    </location>
</feature>
<accession>A0A9W6QTE8</accession>
<reference evidence="4" key="1">
    <citation type="submission" date="2023-03" db="EMBL/GenBank/DDBJ databases">
        <title>Amycolatopsis taiwanensis NBRC 103393.</title>
        <authorList>
            <person name="Ichikawa N."/>
            <person name="Sato H."/>
            <person name="Tonouchi N."/>
        </authorList>
    </citation>
    <scope>NUCLEOTIDE SEQUENCE</scope>
    <source>
        <strain evidence="4">NBRC 103393</strain>
    </source>
</reference>
<evidence type="ECO:0000256" key="2">
    <source>
        <dbReference type="SAM" id="SignalP"/>
    </source>
</evidence>
<keyword evidence="5" id="KW-1185">Reference proteome</keyword>
<evidence type="ECO:0000313" key="4">
    <source>
        <dbReference type="EMBL" id="GLY63393.1"/>
    </source>
</evidence>
<evidence type="ECO:0000259" key="3">
    <source>
        <dbReference type="Pfam" id="PF18914"/>
    </source>
</evidence>
<evidence type="ECO:0000313" key="5">
    <source>
        <dbReference type="Proteomes" id="UP001165136"/>
    </source>
</evidence>
<dbReference type="AlphaFoldDB" id="A0A9W6QTE8"/>
<feature type="chain" id="PRO_5040874490" description="DUF5666 domain-containing protein" evidence="2">
    <location>
        <begin position="25"/>
        <end position="259"/>
    </location>
</feature>
<proteinExistence type="predicted"/>
<feature type="region of interest" description="Disordered" evidence="1">
    <location>
        <begin position="237"/>
        <end position="259"/>
    </location>
</feature>
<feature type="domain" description="DUF5666" evidence="3">
    <location>
        <begin position="164"/>
        <end position="233"/>
    </location>
</feature>
<dbReference type="EMBL" id="BSTI01000001">
    <property type="protein sequence ID" value="GLY63393.1"/>
    <property type="molecule type" value="Genomic_DNA"/>
</dbReference>
<dbReference type="InterPro" id="IPR043724">
    <property type="entry name" value="DUF5666"/>
</dbReference>
<evidence type="ECO:0000256" key="1">
    <source>
        <dbReference type="SAM" id="MobiDB-lite"/>
    </source>
</evidence>
<name>A0A9W6QTE8_9PSEU</name>